<dbReference type="Gene3D" id="3.40.50.10790">
    <property type="entry name" value="S-adenosyl-l-methionine hydroxide adenosyltransferase, N-terminal"/>
    <property type="match status" value="1"/>
</dbReference>
<proteinExistence type="inferred from homology"/>
<dbReference type="Gene3D" id="2.40.30.90">
    <property type="entry name" value="Bacterial fluorinating enzyme like"/>
    <property type="match status" value="1"/>
</dbReference>
<evidence type="ECO:0000313" key="5">
    <source>
        <dbReference type="EMBL" id="SBT05527.1"/>
    </source>
</evidence>
<evidence type="ECO:0000256" key="1">
    <source>
        <dbReference type="ARBA" id="ARBA00022691"/>
    </source>
</evidence>
<comment type="similarity">
    <text evidence="2">Belongs to the SAM hydrolase / SAM-dependent halogenase family.</text>
</comment>
<keyword evidence="1" id="KW-0949">S-adenosyl-L-methionine</keyword>
<evidence type="ECO:0000259" key="4">
    <source>
        <dbReference type="Pfam" id="PF20257"/>
    </source>
</evidence>
<evidence type="ECO:0000256" key="2">
    <source>
        <dbReference type="ARBA" id="ARBA00024035"/>
    </source>
</evidence>
<dbReference type="PIRSF" id="PIRSF006779">
    <property type="entry name" value="UCP006779"/>
    <property type="match status" value="1"/>
</dbReference>
<accession>A0A1A8XM86</accession>
<dbReference type="AlphaFoldDB" id="A0A1A8XM86"/>
<dbReference type="InterPro" id="IPR046470">
    <property type="entry name" value="SAM_HAT_C"/>
</dbReference>
<organism evidence="5 6">
    <name type="scientific">Candidatus Accumulibacter aalborgensis</name>
    <dbReference type="NCBI Taxonomy" id="1860102"/>
    <lineage>
        <taxon>Bacteria</taxon>
        <taxon>Pseudomonadati</taxon>
        <taxon>Pseudomonadota</taxon>
        <taxon>Betaproteobacteria</taxon>
        <taxon>Candidatus Accumulibacter</taxon>
    </lineage>
</organism>
<dbReference type="EMBL" id="FLQX01000097">
    <property type="protein sequence ID" value="SBT05527.1"/>
    <property type="molecule type" value="Genomic_DNA"/>
</dbReference>
<dbReference type="PANTHER" id="PTHR35092:SF1">
    <property type="entry name" value="CHLORINASE MJ1651"/>
    <property type="match status" value="1"/>
</dbReference>
<dbReference type="InterPro" id="IPR046469">
    <property type="entry name" value="SAM_HAT_N"/>
</dbReference>
<dbReference type="STRING" id="1860102.ACCAA_220031"/>
<dbReference type="PANTHER" id="PTHR35092">
    <property type="entry name" value="CHLORINASE MJ1651"/>
    <property type="match status" value="1"/>
</dbReference>
<name>A0A1A8XM86_9PROT</name>
<dbReference type="InterPro" id="IPR023228">
    <property type="entry name" value="SAM_OH_AdoTrfase_N_sf"/>
</dbReference>
<gene>
    <name evidence="5" type="ORF">ACCAA_220031</name>
</gene>
<evidence type="ECO:0000313" key="6">
    <source>
        <dbReference type="Proteomes" id="UP000199169"/>
    </source>
</evidence>
<reference evidence="5 6" key="1">
    <citation type="submission" date="2016-06" db="EMBL/GenBank/DDBJ databases">
        <authorList>
            <person name="Kjaerup R.B."/>
            <person name="Dalgaard T.S."/>
            <person name="Juul-Madsen H.R."/>
        </authorList>
    </citation>
    <scope>NUCLEOTIDE SEQUENCE [LARGE SCALE GENOMIC DNA]</scope>
    <source>
        <strain evidence="5">3</strain>
    </source>
</reference>
<dbReference type="InterPro" id="IPR002747">
    <property type="entry name" value="SAM_OH_AdoTrfase"/>
</dbReference>
<feature type="domain" description="S-adenosyl-l-methionine hydroxide adenosyltransferase C-terminal" evidence="4">
    <location>
        <begin position="175"/>
        <end position="252"/>
    </location>
</feature>
<dbReference type="SUPFAM" id="SSF101852">
    <property type="entry name" value="Bacterial fluorinating enzyme, C-terminal domain"/>
    <property type="match status" value="1"/>
</dbReference>
<evidence type="ECO:0000259" key="3">
    <source>
        <dbReference type="Pfam" id="PF01887"/>
    </source>
</evidence>
<dbReference type="Pfam" id="PF01887">
    <property type="entry name" value="SAM_HAT_N"/>
    <property type="match status" value="1"/>
</dbReference>
<dbReference type="InterPro" id="IPR023227">
    <property type="entry name" value="SAM_OH_AdoTrfase_C_sf"/>
</dbReference>
<keyword evidence="6" id="KW-1185">Reference proteome</keyword>
<dbReference type="Proteomes" id="UP000199169">
    <property type="component" value="Unassembled WGS sequence"/>
</dbReference>
<dbReference type="SUPFAM" id="SSF102522">
    <property type="entry name" value="Bacterial fluorinating enzyme, N-terminal domain"/>
    <property type="match status" value="1"/>
</dbReference>
<evidence type="ECO:0008006" key="7">
    <source>
        <dbReference type="Google" id="ProtNLM"/>
    </source>
</evidence>
<sequence>MPANRRPGADRIIVLYTDFGIDDPYVGQMKAALLRHGRRGRDVPIIDLLHAVPNFDPRAGAHLLAALATSFDRSTVFLAVVDPGVGSDLAAVVLEADGKFYVGPDNGLLGVVAARAQVLRTWRITWQPDGLSASFHGRDLFAPIAARIAAGKWPAGAIEECDGLEHTLSADDLSEVIYLDHYGNAMTGMRASNISREVALVVGARRIPPARVFSEVPPGQTFWYENSVGLVEIAVNRGSAASVLLLAVGSPVALDA</sequence>
<feature type="domain" description="S-adenosyl-l-methionine hydroxide adenosyltransferase N-terminal" evidence="3">
    <location>
        <begin position="13"/>
        <end position="152"/>
    </location>
</feature>
<dbReference type="Pfam" id="PF20257">
    <property type="entry name" value="SAM_HAT_C"/>
    <property type="match status" value="1"/>
</dbReference>
<protein>
    <recommendedName>
        <fullName evidence="7">Adenosyl-chloride synthase</fullName>
    </recommendedName>
</protein>